<evidence type="ECO:0000256" key="5">
    <source>
        <dbReference type="RuleBase" id="RU000562"/>
    </source>
</evidence>
<evidence type="ECO:0000313" key="7">
    <source>
        <dbReference type="Proteomes" id="UP000228689"/>
    </source>
</evidence>
<dbReference type="NCBIfam" id="TIGR00061">
    <property type="entry name" value="L21"/>
    <property type="match status" value="1"/>
</dbReference>
<dbReference type="InterPro" id="IPR001787">
    <property type="entry name" value="Ribosomal_bL21"/>
</dbReference>
<reference evidence="7" key="1">
    <citation type="submission" date="2017-09" db="EMBL/GenBank/DDBJ databases">
        <title>Depth-based differentiation of microbial function through sediment-hosted aquifers and enrichment of novel symbionts in the deep terrestrial subsurface.</title>
        <authorList>
            <person name="Probst A.J."/>
            <person name="Ladd B."/>
            <person name="Jarett J.K."/>
            <person name="Geller-Mcgrath D.E."/>
            <person name="Sieber C.M.K."/>
            <person name="Emerson J.B."/>
            <person name="Anantharaman K."/>
            <person name="Thomas B.C."/>
            <person name="Malmstrom R."/>
            <person name="Stieglmeier M."/>
            <person name="Klingl A."/>
            <person name="Woyke T."/>
            <person name="Ryan C.M."/>
            <person name="Banfield J.F."/>
        </authorList>
    </citation>
    <scope>NUCLEOTIDE SEQUENCE [LARGE SCALE GENOMIC DNA]</scope>
</reference>
<dbReference type="Proteomes" id="UP000228689">
    <property type="component" value="Unassembled WGS sequence"/>
</dbReference>
<dbReference type="PANTHER" id="PTHR21349">
    <property type="entry name" value="50S RIBOSOMAL PROTEIN L21"/>
    <property type="match status" value="1"/>
</dbReference>
<evidence type="ECO:0000313" key="6">
    <source>
        <dbReference type="EMBL" id="PIY94806.1"/>
    </source>
</evidence>
<dbReference type="EMBL" id="PFMC01000056">
    <property type="protein sequence ID" value="PIY94806.1"/>
    <property type="molecule type" value="Genomic_DNA"/>
</dbReference>
<dbReference type="GO" id="GO:0005840">
    <property type="term" value="C:ribosome"/>
    <property type="evidence" value="ECO:0007669"/>
    <property type="project" value="UniProtKB-KW"/>
</dbReference>
<accession>A0A2M7REN7</accession>
<keyword evidence="4 5" id="KW-0694">RNA-binding</keyword>
<keyword evidence="4 5" id="KW-0699">rRNA-binding</keyword>
<comment type="caution">
    <text evidence="6">The sequence shown here is derived from an EMBL/GenBank/DDBJ whole genome shotgun (WGS) entry which is preliminary data.</text>
</comment>
<comment type="similarity">
    <text evidence="1 4 5">Belongs to the bacterial ribosomal protein bL21 family.</text>
</comment>
<dbReference type="GO" id="GO:0005737">
    <property type="term" value="C:cytoplasm"/>
    <property type="evidence" value="ECO:0007669"/>
    <property type="project" value="UniProtKB-ARBA"/>
</dbReference>
<evidence type="ECO:0000256" key="1">
    <source>
        <dbReference type="ARBA" id="ARBA00008563"/>
    </source>
</evidence>
<proteinExistence type="inferred from homology"/>
<dbReference type="SUPFAM" id="SSF141091">
    <property type="entry name" value="L21p-like"/>
    <property type="match status" value="1"/>
</dbReference>
<organism evidence="6 7">
    <name type="scientific">Candidatus Komeilibacteria bacterium CG_4_10_14_0_8_um_filter_37_78</name>
    <dbReference type="NCBI Taxonomy" id="1974471"/>
    <lineage>
        <taxon>Bacteria</taxon>
        <taxon>Candidatus Komeiliibacteriota</taxon>
    </lineage>
</organism>
<comment type="function">
    <text evidence="4 5">This protein binds to 23S rRNA in the presence of protein L20.</text>
</comment>
<dbReference type="AlphaFoldDB" id="A0A2M7REN7"/>
<comment type="subunit">
    <text evidence="4">Part of the 50S ribosomal subunit. Contacts protein L20.</text>
</comment>
<evidence type="ECO:0000256" key="2">
    <source>
        <dbReference type="ARBA" id="ARBA00022980"/>
    </source>
</evidence>
<name>A0A2M7REN7_9BACT</name>
<dbReference type="InterPro" id="IPR028909">
    <property type="entry name" value="bL21-like"/>
</dbReference>
<dbReference type="Pfam" id="PF00829">
    <property type="entry name" value="Ribosomal_L21p"/>
    <property type="match status" value="1"/>
</dbReference>
<protein>
    <recommendedName>
        <fullName evidence="4">Large ribosomal subunit protein bL21</fullName>
    </recommendedName>
</protein>
<dbReference type="GO" id="GO:0019843">
    <property type="term" value="F:rRNA binding"/>
    <property type="evidence" value="ECO:0007669"/>
    <property type="project" value="UniProtKB-UniRule"/>
</dbReference>
<sequence length="103" mass="11577">MTLAVIKTGGKQYLVQKGDKLKVEKLVAEVGDQIELKDVLLKSDTKGSKVELGKPVLDTIVEAKVLQQARGKKIKVVKYKNKIRYKKTQGHRQAFTELEITKV</sequence>
<dbReference type="GO" id="GO:0003735">
    <property type="term" value="F:structural constituent of ribosome"/>
    <property type="evidence" value="ECO:0007669"/>
    <property type="project" value="InterPro"/>
</dbReference>
<evidence type="ECO:0000256" key="3">
    <source>
        <dbReference type="ARBA" id="ARBA00023274"/>
    </source>
</evidence>
<dbReference type="GO" id="GO:1990904">
    <property type="term" value="C:ribonucleoprotein complex"/>
    <property type="evidence" value="ECO:0007669"/>
    <property type="project" value="UniProtKB-KW"/>
</dbReference>
<dbReference type="HAMAP" id="MF_01363">
    <property type="entry name" value="Ribosomal_bL21"/>
    <property type="match status" value="1"/>
</dbReference>
<evidence type="ECO:0000256" key="4">
    <source>
        <dbReference type="HAMAP-Rule" id="MF_01363"/>
    </source>
</evidence>
<dbReference type="PANTHER" id="PTHR21349:SF0">
    <property type="entry name" value="LARGE RIBOSOMAL SUBUNIT PROTEIN BL21M"/>
    <property type="match status" value="1"/>
</dbReference>
<dbReference type="InterPro" id="IPR036164">
    <property type="entry name" value="bL21-like_sf"/>
</dbReference>
<gene>
    <name evidence="4 6" type="primary">rplU</name>
    <name evidence="6" type="ORF">COY67_01915</name>
</gene>
<dbReference type="GO" id="GO:0006412">
    <property type="term" value="P:translation"/>
    <property type="evidence" value="ECO:0007669"/>
    <property type="project" value="UniProtKB-UniRule"/>
</dbReference>
<keyword evidence="2 4" id="KW-0689">Ribosomal protein</keyword>
<keyword evidence="3 4" id="KW-0687">Ribonucleoprotein</keyword>